<dbReference type="Proteomes" id="UP000001056">
    <property type="component" value="Unassembled WGS sequence"/>
</dbReference>
<reference evidence="3" key="1">
    <citation type="journal article" date="2015" name="Genome Announc.">
        <title>Draft genome sequence of the cellulolytic fungus Chaetomium globosum.</title>
        <authorList>
            <person name="Cuomo C.A."/>
            <person name="Untereiner W.A."/>
            <person name="Ma L.-J."/>
            <person name="Grabherr M."/>
            <person name="Birren B.W."/>
        </authorList>
    </citation>
    <scope>NUCLEOTIDE SEQUENCE [LARGE SCALE GENOMIC DNA]</scope>
    <source>
        <strain evidence="3">ATCC 6205 / CBS 148.51 / DSM 1962 / NBRC 6347 / NRRL 1970</strain>
    </source>
</reference>
<sequence>MSLLYMLKFIPSVTTTDEKRVYFYAISHVSIDTNLDPAEDVGSPRALAVRQPRDGRGADELEDDPVLQRGVPADGGGAGGQQQHRRPRHVRPRRAAQGRHEAGHGRVRAAHAAGDDAWCGGLVSAAPPRGDEEVRAGGGEGGEVHVWAAAGVGGAGDGGNREGVGCGGVLSEAG</sequence>
<keyword evidence="3" id="KW-1185">Reference proteome</keyword>
<dbReference type="InParanoid" id="Q2GPG8"/>
<evidence type="ECO:0000313" key="2">
    <source>
        <dbReference type="EMBL" id="EAQ83732.1"/>
    </source>
</evidence>
<dbReference type="HOGENOM" id="CLU_1539837_0_0_1"/>
<name>Q2GPG8_CHAGB</name>
<dbReference type="GeneID" id="4395982"/>
<organism evidence="2 3">
    <name type="scientific">Chaetomium globosum (strain ATCC 6205 / CBS 148.51 / DSM 1962 / NBRC 6347 / NRRL 1970)</name>
    <name type="common">Soil fungus</name>
    <dbReference type="NCBI Taxonomy" id="306901"/>
    <lineage>
        <taxon>Eukaryota</taxon>
        <taxon>Fungi</taxon>
        <taxon>Dikarya</taxon>
        <taxon>Ascomycota</taxon>
        <taxon>Pezizomycotina</taxon>
        <taxon>Sordariomycetes</taxon>
        <taxon>Sordariomycetidae</taxon>
        <taxon>Sordariales</taxon>
        <taxon>Chaetomiaceae</taxon>
        <taxon>Chaetomium</taxon>
    </lineage>
</organism>
<protein>
    <submittedName>
        <fullName evidence="2">Uncharacterized protein</fullName>
    </submittedName>
</protein>
<evidence type="ECO:0000256" key="1">
    <source>
        <dbReference type="SAM" id="MobiDB-lite"/>
    </source>
</evidence>
<feature type="region of interest" description="Disordered" evidence="1">
    <location>
        <begin position="34"/>
        <end position="105"/>
    </location>
</feature>
<dbReference type="OrthoDB" id="10567369at2759"/>
<evidence type="ECO:0000313" key="3">
    <source>
        <dbReference type="Proteomes" id="UP000001056"/>
    </source>
</evidence>
<gene>
    <name evidence="2" type="ORF">CHGG_10136</name>
</gene>
<dbReference type="EMBL" id="CH408035">
    <property type="protein sequence ID" value="EAQ83732.1"/>
    <property type="molecule type" value="Genomic_DNA"/>
</dbReference>
<proteinExistence type="predicted"/>
<feature type="compositionally biased region" description="Basic residues" evidence="1">
    <location>
        <begin position="83"/>
        <end position="97"/>
    </location>
</feature>
<dbReference type="RefSeq" id="XP_001228063.1">
    <property type="nucleotide sequence ID" value="XM_001228062.1"/>
</dbReference>
<dbReference type="VEuPathDB" id="FungiDB:CHGG_10136"/>
<dbReference type="AlphaFoldDB" id="Q2GPG8"/>
<accession>Q2GPG8</accession>